<keyword evidence="1" id="KW-1133">Transmembrane helix</keyword>
<organism evidence="2 3">
    <name type="scientific">Echinococcus multilocularis</name>
    <name type="common">Fox tapeworm</name>
    <dbReference type="NCBI Taxonomy" id="6211"/>
    <lineage>
        <taxon>Eukaryota</taxon>
        <taxon>Metazoa</taxon>
        <taxon>Spiralia</taxon>
        <taxon>Lophotrochozoa</taxon>
        <taxon>Platyhelminthes</taxon>
        <taxon>Cestoda</taxon>
        <taxon>Eucestoda</taxon>
        <taxon>Cyclophyllidea</taxon>
        <taxon>Taeniidae</taxon>
        <taxon>Echinococcus</taxon>
    </lineage>
</organism>
<gene>
    <name evidence="2" type="ORF">EmuJ_000457400</name>
</gene>
<dbReference type="Proteomes" id="UP000017246">
    <property type="component" value="Unassembled WGS sequence"/>
</dbReference>
<reference evidence="2" key="2">
    <citation type="submission" date="2015-11" db="EMBL/GenBank/DDBJ databases">
        <authorList>
            <person name="Zhang Y."/>
            <person name="Guo Z."/>
        </authorList>
    </citation>
    <scope>NUCLEOTIDE SEQUENCE</scope>
</reference>
<keyword evidence="3" id="KW-1185">Reference proteome</keyword>
<proteinExistence type="predicted"/>
<evidence type="ECO:0000256" key="1">
    <source>
        <dbReference type="SAM" id="Phobius"/>
    </source>
</evidence>
<keyword evidence="1" id="KW-0812">Transmembrane</keyword>
<evidence type="ECO:0000313" key="2">
    <source>
        <dbReference type="EMBL" id="CDS37331.1"/>
    </source>
</evidence>
<evidence type="ECO:0000313" key="3">
    <source>
        <dbReference type="Proteomes" id="UP000017246"/>
    </source>
</evidence>
<name>A0A068XY40_ECHMU</name>
<protein>
    <submittedName>
        <fullName evidence="2">Uncharacterized protein</fullName>
    </submittedName>
</protein>
<reference evidence="2" key="1">
    <citation type="journal article" date="2013" name="Nature">
        <title>The genomes of four tapeworm species reveal adaptations to parasitism.</title>
        <authorList>
            <person name="Tsai I.J."/>
            <person name="Zarowiecki M."/>
            <person name="Holroyd N."/>
            <person name="Garciarrubio A."/>
            <person name="Sanchez-Flores A."/>
            <person name="Brooks K.L."/>
            <person name="Tracey A."/>
            <person name="Bobes R.J."/>
            <person name="Fragoso G."/>
            <person name="Sciutto E."/>
            <person name="Aslett M."/>
            <person name="Beasley H."/>
            <person name="Bennett H.M."/>
            <person name="Cai J."/>
            <person name="Camicia F."/>
            <person name="Clark R."/>
            <person name="Cucher M."/>
            <person name="De Silva N."/>
            <person name="Day T.A."/>
            <person name="Deplazes P."/>
            <person name="Estrada K."/>
            <person name="Fernandez C."/>
            <person name="Holland P.W."/>
            <person name="Hou J."/>
            <person name="Hu S."/>
            <person name="Huckvale T."/>
            <person name="Hung S.S."/>
            <person name="Kamenetzky L."/>
            <person name="Keane J.A."/>
            <person name="Kiss F."/>
            <person name="Koziol U."/>
            <person name="Lambert O."/>
            <person name="Liu K."/>
            <person name="Luo X."/>
            <person name="Luo Y."/>
            <person name="Macchiaroli N."/>
            <person name="Nichol S."/>
            <person name="Paps J."/>
            <person name="Parkinson J."/>
            <person name="Pouchkina-Stantcheva N."/>
            <person name="Riddiford N."/>
            <person name="Rosenzvit M."/>
            <person name="Salinas G."/>
            <person name="Wasmuth J.D."/>
            <person name="Zamanian M."/>
            <person name="Zheng Y."/>
            <person name="Cai X."/>
            <person name="Soberon X."/>
            <person name="Olson P.D."/>
            <person name="Laclette J.P."/>
            <person name="Brehm K."/>
            <person name="Berriman M."/>
            <person name="Garciarrubio A."/>
            <person name="Bobes R.J."/>
            <person name="Fragoso G."/>
            <person name="Sanchez-Flores A."/>
            <person name="Estrada K."/>
            <person name="Cevallos M.A."/>
            <person name="Morett E."/>
            <person name="Gonzalez V."/>
            <person name="Portillo T."/>
            <person name="Ochoa-Leyva A."/>
            <person name="Jose M.V."/>
            <person name="Sciutto E."/>
            <person name="Landa A."/>
            <person name="Jimenez L."/>
            <person name="Valdes V."/>
            <person name="Carrero J.C."/>
            <person name="Larralde C."/>
            <person name="Morales-Montor J."/>
            <person name="Limon-Lason J."/>
            <person name="Soberon X."/>
            <person name="Laclette J.P."/>
        </authorList>
    </citation>
    <scope>NUCLEOTIDE SEQUENCE [LARGE SCALE GENOMIC DNA]</scope>
</reference>
<accession>A0A068XY40</accession>
<keyword evidence="1" id="KW-0472">Membrane</keyword>
<dbReference type="EMBL" id="LN902843">
    <property type="protein sequence ID" value="CDS37331.1"/>
    <property type="molecule type" value="Genomic_DNA"/>
</dbReference>
<sequence length="126" mass="14927">MKWTHVQTPLLFHYHNLSRAGTSTNSDTSHSNICLTWQSCIGCERKLTHDPCFAFWLMQMKHQCSEPMSGFWSAYLLSRTPLGYEWLVYWLPCGGLRFYSFITCWFCILPTKMLFHSKICCRDERK</sequence>
<feature type="transmembrane region" description="Helical" evidence="1">
    <location>
        <begin position="87"/>
        <end position="109"/>
    </location>
</feature>
<dbReference type="AlphaFoldDB" id="A0A068XY40"/>